<evidence type="ECO:0000313" key="4">
    <source>
        <dbReference type="Proteomes" id="UP000267166"/>
    </source>
</evidence>
<dbReference type="RefSeq" id="WP_121533128.1">
    <property type="nucleotide sequence ID" value="NZ_RCHD01000058.1"/>
</dbReference>
<dbReference type="AlphaFoldDB" id="A0A498CWP8"/>
<dbReference type="EMBL" id="RCHE01000044">
    <property type="protein sequence ID" value="RLL39812.1"/>
    <property type="molecule type" value="Genomic_DNA"/>
</dbReference>
<sequence length="334" mass="34402">MVLPLVPLLIGVGAAAAGAYGVKKGSDAKAGFDTAKRIFRQAENKLDEADETLEEMRVKTNERLTILGATRIAVVEQCYIPFKKALEGIKNIEISQIPELKGIDVENRLLELDRLSVSLPEIVSGVGAAGASGALTALAAYGGTQMLAAASTGTAISTLSGAAATNATLAWLGGGSLAAGGFGMAGGMVVLGGVVAGPILAVGGAMLAASAETAVDDAKRNLAKAHAIYNEKMIAAKTTRAIGNAAHAIAGLIEQLSEVADELIAEIEKIRKHKDDYQTFTQAEKAILANAFLCMGGISALVKAPLIKENGALDVAIRDVRDQAKDLVDRLNSI</sequence>
<keyword evidence="5" id="KW-1185">Reference proteome</keyword>
<evidence type="ECO:0000313" key="5">
    <source>
        <dbReference type="Proteomes" id="UP000273105"/>
    </source>
</evidence>
<dbReference type="Proteomes" id="UP000273105">
    <property type="component" value="Unassembled WGS sequence"/>
</dbReference>
<dbReference type="Proteomes" id="UP000267166">
    <property type="component" value="Unassembled WGS sequence"/>
</dbReference>
<name>A0A498CWP8_9GAMM</name>
<keyword evidence="1" id="KW-0175">Coiled coil</keyword>
<evidence type="ECO:0000313" key="3">
    <source>
        <dbReference type="EMBL" id="RLL39812.1"/>
    </source>
</evidence>
<comment type="caution">
    <text evidence="2">The sequence shown here is derived from an EMBL/GenBank/DDBJ whole genome shotgun (WGS) entry which is preliminary data.</text>
</comment>
<evidence type="ECO:0000256" key="1">
    <source>
        <dbReference type="SAM" id="Coils"/>
    </source>
</evidence>
<dbReference type="EMBL" id="RCHD01000058">
    <property type="protein sequence ID" value="RLL30045.1"/>
    <property type="molecule type" value="Genomic_DNA"/>
</dbReference>
<evidence type="ECO:0008006" key="6">
    <source>
        <dbReference type="Google" id="ProtNLM"/>
    </source>
</evidence>
<evidence type="ECO:0000313" key="2">
    <source>
        <dbReference type="EMBL" id="RLL30045.1"/>
    </source>
</evidence>
<organism evidence="2 4">
    <name type="scientific">Acinetobacter cumulans</name>
    <dbReference type="NCBI Taxonomy" id="2136182"/>
    <lineage>
        <taxon>Bacteria</taxon>
        <taxon>Pseudomonadati</taxon>
        <taxon>Pseudomonadota</taxon>
        <taxon>Gammaproteobacteria</taxon>
        <taxon>Moraxellales</taxon>
        <taxon>Moraxellaceae</taxon>
        <taxon>Acinetobacter</taxon>
    </lineage>
</organism>
<reference evidence="4 5" key="1">
    <citation type="submission" date="2018-09" db="EMBL/GenBank/DDBJ databases">
        <title>The draft genome of Acinetobacter sp. strains.</title>
        <authorList>
            <person name="Qin J."/>
            <person name="Feng Y."/>
            <person name="Zong Z."/>
        </authorList>
    </citation>
    <scope>NUCLEOTIDE SEQUENCE [LARGE SCALE GENOMIC DNA]</scope>
    <source>
        <strain evidence="3 5">WCHAc060001</strain>
        <strain evidence="2 4">WCHAc060003</strain>
    </source>
</reference>
<feature type="coiled-coil region" evidence="1">
    <location>
        <begin position="32"/>
        <end position="62"/>
    </location>
</feature>
<protein>
    <recommendedName>
        <fullName evidence="6">Chemotaxis protein</fullName>
    </recommendedName>
</protein>
<gene>
    <name evidence="3" type="ORF">D9K79_14660</name>
    <name evidence="2" type="ORF">D9K80_16235</name>
</gene>
<accession>A0A498CWP8</accession>
<proteinExistence type="predicted"/>